<evidence type="ECO:0000313" key="2">
    <source>
        <dbReference type="EMBL" id="KAF0316013.1"/>
    </source>
</evidence>
<protein>
    <submittedName>
        <fullName evidence="2">Uncharacterized protein</fullName>
    </submittedName>
</protein>
<dbReference type="AlphaFoldDB" id="A0A8H3ZED5"/>
<proteinExistence type="predicted"/>
<dbReference type="EMBL" id="WOWK01000176">
    <property type="protein sequence ID" value="KAF0316013.1"/>
    <property type="molecule type" value="Genomic_DNA"/>
</dbReference>
<evidence type="ECO:0000313" key="3">
    <source>
        <dbReference type="Proteomes" id="UP000434172"/>
    </source>
</evidence>
<gene>
    <name evidence="2" type="ORF">GQ607_016772</name>
</gene>
<keyword evidence="3" id="KW-1185">Reference proteome</keyword>
<sequence length="87" mass="9351">MAYDPKSPRIMHNGGMSESRRSGLGKVPPLSQARIRILDGSAEIGFPTQGPTWPADVGKHQNAHRMAPITELPTPSPNQGEPGKVIQ</sequence>
<reference evidence="2 3" key="1">
    <citation type="submission" date="2019-12" db="EMBL/GenBank/DDBJ databases">
        <title>A genome sequence resource for the geographically widespread anthracnose pathogen Colletotrichum asianum.</title>
        <authorList>
            <person name="Meng Y."/>
        </authorList>
    </citation>
    <scope>NUCLEOTIDE SEQUENCE [LARGE SCALE GENOMIC DNA]</scope>
    <source>
        <strain evidence="2 3">ICMP 18580</strain>
    </source>
</reference>
<dbReference type="Proteomes" id="UP000434172">
    <property type="component" value="Unassembled WGS sequence"/>
</dbReference>
<organism evidence="2 3">
    <name type="scientific">Colletotrichum asianum</name>
    <dbReference type="NCBI Taxonomy" id="702518"/>
    <lineage>
        <taxon>Eukaryota</taxon>
        <taxon>Fungi</taxon>
        <taxon>Dikarya</taxon>
        <taxon>Ascomycota</taxon>
        <taxon>Pezizomycotina</taxon>
        <taxon>Sordariomycetes</taxon>
        <taxon>Hypocreomycetidae</taxon>
        <taxon>Glomerellales</taxon>
        <taxon>Glomerellaceae</taxon>
        <taxon>Colletotrichum</taxon>
        <taxon>Colletotrichum gloeosporioides species complex</taxon>
    </lineage>
</organism>
<name>A0A8H3ZED5_9PEZI</name>
<feature type="region of interest" description="Disordered" evidence="1">
    <location>
        <begin position="1"/>
        <end position="28"/>
    </location>
</feature>
<comment type="caution">
    <text evidence="2">The sequence shown here is derived from an EMBL/GenBank/DDBJ whole genome shotgun (WGS) entry which is preliminary data.</text>
</comment>
<accession>A0A8H3ZED5</accession>
<evidence type="ECO:0000256" key="1">
    <source>
        <dbReference type="SAM" id="MobiDB-lite"/>
    </source>
</evidence>
<feature type="region of interest" description="Disordered" evidence="1">
    <location>
        <begin position="66"/>
        <end position="87"/>
    </location>
</feature>